<dbReference type="AlphaFoldDB" id="A0A974C8Z4"/>
<dbReference type="EMBL" id="CM004480">
    <property type="protein sequence ID" value="OCT68829.1"/>
    <property type="molecule type" value="Genomic_DNA"/>
</dbReference>
<organism evidence="1 2">
    <name type="scientific">Xenopus laevis</name>
    <name type="common">African clawed frog</name>
    <dbReference type="NCBI Taxonomy" id="8355"/>
    <lineage>
        <taxon>Eukaryota</taxon>
        <taxon>Metazoa</taxon>
        <taxon>Chordata</taxon>
        <taxon>Craniata</taxon>
        <taxon>Vertebrata</taxon>
        <taxon>Euteleostomi</taxon>
        <taxon>Amphibia</taxon>
        <taxon>Batrachia</taxon>
        <taxon>Anura</taxon>
        <taxon>Pipoidea</taxon>
        <taxon>Pipidae</taxon>
        <taxon>Xenopodinae</taxon>
        <taxon>Xenopus</taxon>
        <taxon>Xenopus</taxon>
    </lineage>
</organism>
<gene>
    <name evidence="1" type="ORF">XELAEV_18040129mg</name>
</gene>
<sequence>MHIPTNTLWISPELDPESPLTVKGAKHISPSFSRGHIIAISSQENPDLIISHKGVVHVDYNRSPVPGLVHNKSQVF</sequence>
<protein>
    <submittedName>
        <fullName evidence="1">Uncharacterized protein</fullName>
    </submittedName>
</protein>
<evidence type="ECO:0000313" key="1">
    <source>
        <dbReference type="EMBL" id="OCT68829.1"/>
    </source>
</evidence>
<evidence type="ECO:0000313" key="2">
    <source>
        <dbReference type="Proteomes" id="UP000694892"/>
    </source>
</evidence>
<reference evidence="2" key="1">
    <citation type="journal article" date="2016" name="Nature">
        <title>Genome evolution in the allotetraploid frog Xenopus laevis.</title>
        <authorList>
            <person name="Session A.M."/>
            <person name="Uno Y."/>
            <person name="Kwon T."/>
            <person name="Chapman J.A."/>
            <person name="Toyoda A."/>
            <person name="Takahashi S."/>
            <person name="Fukui A."/>
            <person name="Hikosaka A."/>
            <person name="Suzuki A."/>
            <person name="Kondo M."/>
            <person name="van Heeringen S.J."/>
            <person name="Quigley I."/>
            <person name="Heinz S."/>
            <person name="Ogino H."/>
            <person name="Ochi H."/>
            <person name="Hellsten U."/>
            <person name="Lyons J.B."/>
            <person name="Simakov O."/>
            <person name="Putnam N."/>
            <person name="Stites J."/>
            <person name="Kuroki Y."/>
            <person name="Tanaka T."/>
            <person name="Michiue T."/>
            <person name="Watanabe M."/>
            <person name="Bogdanovic O."/>
            <person name="Lister R."/>
            <person name="Georgiou G."/>
            <person name="Paranjpe S.S."/>
            <person name="van Kruijsbergen I."/>
            <person name="Shu S."/>
            <person name="Carlson J."/>
            <person name="Kinoshita T."/>
            <person name="Ohta Y."/>
            <person name="Mawaribuchi S."/>
            <person name="Jenkins J."/>
            <person name="Grimwood J."/>
            <person name="Schmutz J."/>
            <person name="Mitros T."/>
            <person name="Mozaffari S.V."/>
            <person name="Suzuki Y."/>
            <person name="Haramoto Y."/>
            <person name="Yamamoto T.S."/>
            <person name="Takagi C."/>
            <person name="Heald R."/>
            <person name="Miller K."/>
            <person name="Haudenschild C."/>
            <person name="Kitzman J."/>
            <person name="Nakayama T."/>
            <person name="Izutsu Y."/>
            <person name="Robert J."/>
            <person name="Fortriede J."/>
            <person name="Burns K."/>
            <person name="Lotay V."/>
            <person name="Karimi K."/>
            <person name="Yasuoka Y."/>
            <person name="Dichmann D.S."/>
            <person name="Flajnik M.F."/>
            <person name="Houston D.W."/>
            <person name="Shendure J."/>
            <person name="DuPasquier L."/>
            <person name="Vize P.D."/>
            <person name="Zorn A.M."/>
            <person name="Ito M."/>
            <person name="Marcotte E.M."/>
            <person name="Wallingford J.B."/>
            <person name="Ito Y."/>
            <person name="Asashima M."/>
            <person name="Ueno N."/>
            <person name="Matsuda Y."/>
            <person name="Veenstra G.J."/>
            <person name="Fujiyama A."/>
            <person name="Harland R.M."/>
            <person name="Taira M."/>
            <person name="Rokhsar D.S."/>
        </authorList>
    </citation>
    <scope>NUCLEOTIDE SEQUENCE [LARGE SCALE GENOMIC DNA]</scope>
    <source>
        <strain evidence="2">J</strain>
    </source>
</reference>
<dbReference type="Proteomes" id="UP000694892">
    <property type="component" value="Chromosome 8L"/>
</dbReference>
<name>A0A974C8Z4_XENLA</name>
<accession>A0A974C8Z4</accession>
<proteinExistence type="predicted"/>